<feature type="chain" id="PRO_5043572022" description="carbonic anhydrase" evidence="7">
    <location>
        <begin position="16"/>
        <end position="279"/>
    </location>
</feature>
<dbReference type="Gene3D" id="3.10.200.10">
    <property type="entry name" value="Alpha carbonic anhydrase"/>
    <property type="match status" value="1"/>
</dbReference>
<dbReference type="Pfam" id="PF00194">
    <property type="entry name" value="Carb_anhydrase"/>
    <property type="match status" value="1"/>
</dbReference>
<dbReference type="GO" id="GO:0004089">
    <property type="term" value="F:carbonate dehydratase activity"/>
    <property type="evidence" value="ECO:0007669"/>
    <property type="project" value="UniProtKB-EC"/>
</dbReference>
<dbReference type="PANTHER" id="PTHR18952:SF265">
    <property type="entry name" value="CARBONIC ANHYDRASE"/>
    <property type="match status" value="1"/>
</dbReference>
<dbReference type="PROSITE" id="PS51144">
    <property type="entry name" value="ALPHA_CA_2"/>
    <property type="match status" value="1"/>
</dbReference>
<dbReference type="Proteomes" id="UP001162131">
    <property type="component" value="Unassembled WGS sequence"/>
</dbReference>
<keyword evidence="4" id="KW-0862">Zinc</keyword>
<comment type="similarity">
    <text evidence="1">Belongs to the alpha-carbonic anhydrase family.</text>
</comment>
<name>A0AAU9KCP8_9CILI</name>
<dbReference type="InterPro" id="IPR041891">
    <property type="entry name" value="Alpha_CA_prokaryot-like"/>
</dbReference>
<organism evidence="9 10">
    <name type="scientific">Blepharisma stoltei</name>
    <dbReference type="NCBI Taxonomy" id="1481888"/>
    <lineage>
        <taxon>Eukaryota</taxon>
        <taxon>Sar</taxon>
        <taxon>Alveolata</taxon>
        <taxon>Ciliophora</taxon>
        <taxon>Postciliodesmatophora</taxon>
        <taxon>Heterotrichea</taxon>
        <taxon>Heterotrichida</taxon>
        <taxon>Blepharismidae</taxon>
        <taxon>Blepharisma</taxon>
    </lineage>
</organism>
<dbReference type="SMART" id="SM01057">
    <property type="entry name" value="Carb_anhydrase"/>
    <property type="match status" value="1"/>
</dbReference>
<keyword evidence="7" id="KW-0732">Signal</keyword>
<evidence type="ECO:0000256" key="6">
    <source>
        <dbReference type="ARBA" id="ARBA00048348"/>
    </source>
</evidence>
<comment type="catalytic activity">
    <reaction evidence="6">
        <text>hydrogencarbonate + H(+) = CO2 + H2O</text>
        <dbReference type="Rhea" id="RHEA:10748"/>
        <dbReference type="ChEBI" id="CHEBI:15377"/>
        <dbReference type="ChEBI" id="CHEBI:15378"/>
        <dbReference type="ChEBI" id="CHEBI:16526"/>
        <dbReference type="ChEBI" id="CHEBI:17544"/>
        <dbReference type="EC" id="4.2.1.1"/>
    </reaction>
</comment>
<dbReference type="AlphaFoldDB" id="A0AAU9KCP8"/>
<evidence type="ECO:0000256" key="2">
    <source>
        <dbReference type="ARBA" id="ARBA00012925"/>
    </source>
</evidence>
<comment type="caution">
    <text evidence="9">The sequence shown here is derived from an EMBL/GenBank/DDBJ whole genome shotgun (WGS) entry which is preliminary data.</text>
</comment>
<evidence type="ECO:0000313" key="9">
    <source>
        <dbReference type="EMBL" id="CAG9335252.1"/>
    </source>
</evidence>
<protein>
    <recommendedName>
        <fullName evidence="2">carbonic anhydrase</fullName>
        <ecNumber evidence="2">4.2.1.1</ecNumber>
    </recommendedName>
</protein>
<sequence>MALTLLMSFLGIAASQSFSYDYHGVEWSSYCVNGLSQSPINITKAYDGLELHENDNDANYAYFKLDWSERHLKPTYNPFVNFVLNSDFGFSNLTSADEVLIDSYHIQTIKVHYPSEHRFNNDGSDIYALTNPNEMEVQFEHKSLTTGNVMILAIIYEWGSSNFFIESLIDSFNNPSGATIRMPEAIPGPKYLWNYYNYTGSYTVPSCGEGITWVVKTHKETASLEQLDFFRGILMANYSGGNYRYAQPLNNRTIYKYSSDSGASAIFMIFGGLVLSFLA</sequence>
<dbReference type="InterPro" id="IPR023561">
    <property type="entry name" value="Carbonic_anhydrase_a-class"/>
</dbReference>
<dbReference type="PANTHER" id="PTHR18952">
    <property type="entry name" value="CARBONIC ANHYDRASE"/>
    <property type="match status" value="1"/>
</dbReference>
<proteinExistence type="inferred from homology"/>
<dbReference type="InterPro" id="IPR001148">
    <property type="entry name" value="CA_dom"/>
</dbReference>
<evidence type="ECO:0000256" key="3">
    <source>
        <dbReference type="ARBA" id="ARBA00022723"/>
    </source>
</evidence>
<keyword evidence="10" id="KW-1185">Reference proteome</keyword>
<keyword evidence="5" id="KW-0456">Lyase</keyword>
<accession>A0AAU9KCP8</accession>
<dbReference type="SUPFAM" id="SSF51069">
    <property type="entry name" value="Carbonic anhydrase"/>
    <property type="match status" value="1"/>
</dbReference>
<evidence type="ECO:0000259" key="8">
    <source>
        <dbReference type="PROSITE" id="PS51144"/>
    </source>
</evidence>
<evidence type="ECO:0000256" key="5">
    <source>
        <dbReference type="ARBA" id="ARBA00023239"/>
    </source>
</evidence>
<dbReference type="EC" id="4.2.1.1" evidence="2"/>
<feature type="signal peptide" evidence="7">
    <location>
        <begin position="1"/>
        <end position="15"/>
    </location>
</feature>
<evidence type="ECO:0000256" key="7">
    <source>
        <dbReference type="SAM" id="SignalP"/>
    </source>
</evidence>
<dbReference type="InterPro" id="IPR036398">
    <property type="entry name" value="CA_dom_sf"/>
</dbReference>
<feature type="domain" description="Alpha-carbonic anhydrase" evidence="8">
    <location>
        <begin position="16"/>
        <end position="258"/>
    </location>
</feature>
<evidence type="ECO:0000256" key="4">
    <source>
        <dbReference type="ARBA" id="ARBA00022833"/>
    </source>
</evidence>
<dbReference type="CDD" id="cd03124">
    <property type="entry name" value="alpha_CA_prokaryotic_like"/>
    <property type="match status" value="1"/>
</dbReference>
<dbReference type="EMBL" id="CAJZBQ010000062">
    <property type="protein sequence ID" value="CAG9335252.1"/>
    <property type="molecule type" value="Genomic_DNA"/>
</dbReference>
<evidence type="ECO:0000256" key="1">
    <source>
        <dbReference type="ARBA" id="ARBA00010718"/>
    </source>
</evidence>
<keyword evidence="3" id="KW-0479">Metal-binding</keyword>
<evidence type="ECO:0000313" key="10">
    <source>
        <dbReference type="Proteomes" id="UP001162131"/>
    </source>
</evidence>
<dbReference type="GO" id="GO:0008270">
    <property type="term" value="F:zinc ion binding"/>
    <property type="evidence" value="ECO:0007669"/>
    <property type="project" value="InterPro"/>
</dbReference>
<gene>
    <name evidence="9" type="ORF">BSTOLATCC_MIC63729</name>
</gene>
<reference evidence="9" key="1">
    <citation type="submission" date="2021-09" db="EMBL/GenBank/DDBJ databases">
        <authorList>
            <consortium name="AG Swart"/>
            <person name="Singh M."/>
            <person name="Singh A."/>
            <person name="Seah K."/>
            <person name="Emmerich C."/>
        </authorList>
    </citation>
    <scope>NUCLEOTIDE SEQUENCE</scope>
    <source>
        <strain evidence="9">ATCC30299</strain>
    </source>
</reference>